<gene>
    <name evidence="3" type="ORF">AB205_0198910</name>
</gene>
<dbReference type="EMBL" id="KV923196">
    <property type="protein sequence ID" value="PIO40269.1"/>
    <property type="molecule type" value="Genomic_DNA"/>
</dbReference>
<protein>
    <submittedName>
        <fullName evidence="3">Uncharacterized protein</fullName>
    </submittedName>
</protein>
<proteinExistence type="predicted"/>
<evidence type="ECO:0000256" key="1">
    <source>
        <dbReference type="SAM" id="Coils"/>
    </source>
</evidence>
<sequence length="135" mass="15442">MVEMVDILKRADYDGRYGPYPNPNVRKAKIMPKVVKREKRLVTSEDTRDPPPPKEGEVAKTQAEDEEGEVLEVGEIVTTTGDVDVVKEESHFISESAQILIGERMGCSHNLENLKQNINDVQKKMKNIIDFFWRI</sequence>
<keyword evidence="1" id="KW-0175">Coiled coil</keyword>
<evidence type="ECO:0000313" key="3">
    <source>
        <dbReference type="EMBL" id="PIO40269.1"/>
    </source>
</evidence>
<evidence type="ECO:0000313" key="4">
    <source>
        <dbReference type="Proteomes" id="UP000228934"/>
    </source>
</evidence>
<accession>A0A2G9SJB9</accession>
<evidence type="ECO:0000256" key="2">
    <source>
        <dbReference type="SAM" id="MobiDB-lite"/>
    </source>
</evidence>
<reference evidence="4" key="1">
    <citation type="journal article" date="2017" name="Nat. Commun.">
        <title>The North American bullfrog draft genome provides insight into hormonal regulation of long noncoding RNA.</title>
        <authorList>
            <person name="Hammond S.A."/>
            <person name="Warren R.L."/>
            <person name="Vandervalk B.P."/>
            <person name="Kucuk E."/>
            <person name="Khan H."/>
            <person name="Gibb E.A."/>
            <person name="Pandoh P."/>
            <person name="Kirk H."/>
            <person name="Zhao Y."/>
            <person name="Jones M."/>
            <person name="Mungall A.J."/>
            <person name="Coope R."/>
            <person name="Pleasance S."/>
            <person name="Moore R.A."/>
            <person name="Holt R.A."/>
            <person name="Round J.M."/>
            <person name="Ohora S."/>
            <person name="Walle B.V."/>
            <person name="Veldhoen N."/>
            <person name="Helbing C.C."/>
            <person name="Birol I."/>
        </authorList>
    </citation>
    <scope>NUCLEOTIDE SEQUENCE [LARGE SCALE GENOMIC DNA]</scope>
</reference>
<dbReference type="AlphaFoldDB" id="A0A2G9SJB9"/>
<feature type="compositionally biased region" description="Basic and acidic residues" evidence="2">
    <location>
        <begin position="40"/>
        <end position="58"/>
    </location>
</feature>
<feature type="region of interest" description="Disordered" evidence="2">
    <location>
        <begin position="37"/>
        <end position="68"/>
    </location>
</feature>
<organism evidence="3 4">
    <name type="scientific">Aquarana catesbeiana</name>
    <name type="common">American bullfrog</name>
    <name type="synonym">Rana catesbeiana</name>
    <dbReference type="NCBI Taxonomy" id="8400"/>
    <lineage>
        <taxon>Eukaryota</taxon>
        <taxon>Metazoa</taxon>
        <taxon>Chordata</taxon>
        <taxon>Craniata</taxon>
        <taxon>Vertebrata</taxon>
        <taxon>Euteleostomi</taxon>
        <taxon>Amphibia</taxon>
        <taxon>Batrachia</taxon>
        <taxon>Anura</taxon>
        <taxon>Neobatrachia</taxon>
        <taxon>Ranoidea</taxon>
        <taxon>Ranidae</taxon>
        <taxon>Aquarana</taxon>
    </lineage>
</organism>
<dbReference type="Proteomes" id="UP000228934">
    <property type="component" value="Unassembled WGS sequence"/>
</dbReference>
<name>A0A2G9SJB9_AQUCT</name>
<keyword evidence="4" id="KW-1185">Reference proteome</keyword>
<feature type="coiled-coil region" evidence="1">
    <location>
        <begin position="104"/>
        <end position="131"/>
    </location>
</feature>